<dbReference type="PROSITE" id="PS50067">
    <property type="entry name" value="KINESIN_MOTOR_2"/>
    <property type="match status" value="1"/>
</dbReference>
<accession>F2UKH0</accession>
<feature type="region of interest" description="Disordered" evidence="5">
    <location>
        <begin position="668"/>
        <end position="735"/>
    </location>
</feature>
<feature type="binding site" evidence="3">
    <location>
        <begin position="93"/>
        <end position="100"/>
    </location>
    <ligand>
        <name>ATP</name>
        <dbReference type="ChEBI" id="CHEBI:30616"/>
    </ligand>
</feature>
<dbReference type="AlphaFoldDB" id="F2UKH0"/>
<feature type="compositionally biased region" description="Gly residues" evidence="5">
    <location>
        <begin position="857"/>
        <end position="868"/>
    </location>
</feature>
<dbReference type="GO" id="GO:0007018">
    <property type="term" value="P:microtubule-based movement"/>
    <property type="evidence" value="ECO:0007669"/>
    <property type="project" value="InterPro"/>
</dbReference>
<dbReference type="InterPro" id="IPR036961">
    <property type="entry name" value="Kinesin_motor_dom_sf"/>
</dbReference>
<dbReference type="RefSeq" id="XP_004990507.1">
    <property type="nucleotide sequence ID" value="XM_004990450.1"/>
</dbReference>
<dbReference type="PROSITE" id="PS50096">
    <property type="entry name" value="IQ"/>
    <property type="match status" value="1"/>
</dbReference>
<evidence type="ECO:0000256" key="3">
    <source>
        <dbReference type="PROSITE-ProRule" id="PRU00283"/>
    </source>
</evidence>
<dbReference type="PRINTS" id="PR00380">
    <property type="entry name" value="KINESINHEAVY"/>
</dbReference>
<keyword evidence="1 3" id="KW-0547">Nucleotide-binding</keyword>
<evidence type="ECO:0000259" key="6">
    <source>
        <dbReference type="PROSITE" id="PS50067"/>
    </source>
</evidence>
<evidence type="ECO:0000313" key="8">
    <source>
        <dbReference type="Proteomes" id="UP000007799"/>
    </source>
</evidence>
<evidence type="ECO:0000313" key="7">
    <source>
        <dbReference type="EMBL" id="EGD77619.1"/>
    </source>
</evidence>
<keyword evidence="2 3" id="KW-0067">ATP-binding</keyword>
<dbReference type="EMBL" id="GL832978">
    <property type="protein sequence ID" value="EGD77619.1"/>
    <property type="molecule type" value="Genomic_DNA"/>
</dbReference>
<feature type="compositionally biased region" description="Low complexity" evidence="5">
    <location>
        <begin position="813"/>
        <end position="822"/>
    </location>
</feature>
<dbReference type="eggNOG" id="KOG4280">
    <property type="taxonomic scope" value="Eukaryota"/>
</dbReference>
<dbReference type="PROSITE" id="PS00411">
    <property type="entry name" value="KINESIN_MOTOR_1"/>
    <property type="match status" value="1"/>
</dbReference>
<dbReference type="PANTHER" id="PTHR47968:SF67">
    <property type="entry name" value="KINESIN MOTOR DOMAIN-CONTAINING PROTEIN"/>
    <property type="match status" value="1"/>
</dbReference>
<dbReference type="KEGG" id="sre:PTSG_08714"/>
<feature type="region of interest" description="Disordered" evidence="5">
    <location>
        <begin position="467"/>
        <end position="581"/>
    </location>
</feature>
<dbReference type="STRING" id="946362.F2UKH0"/>
<feature type="compositionally biased region" description="Basic residues" evidence="5">
    <location>
        <begin position="563"/>
        <end position="579"/>
    </location>
</feature>
<organism evidence="8">
    <name type="scientific">Salpingoeca rosetta (strain ATCC 50818 / BSB-021)</name>
    <dbReference type="NCBI Taxonomy" id="946362"/>
    <lineage>
        <taxon>Eukaryota</taxon>
        <taxon>Choanoflagellata</taxon>
        <taxon>Craspedida</taxon>
        <taxon>Salpingoecidae</taxon>
        <taxon>Salpingoeca</taxon>
    </lineage>
</organism>
<gene>
    <name evidence="7" type="ORF">PTSG_08714</name>
</gene>
<dbReference type="PANTHER" id="PTHR47968">
    <property type="entry name" value="CENTROMERE PROTEIN E"/>
    <property type="match status" value="1"/>
</dbReference>
<keyword evidence="4" id="KW-0493">Microtubule</keyword>
<comment type="similarity">
    <text evidence="3 4">Belongs to the TRAFAC class myosin-kinesin ATPase superfamily. Kinesin family.</text>
</comment>
<dbReference type="Gene3D" id="3.40.850.10">
    <property type="entry name" value="Kinesin motor domain"/>
    <property type="match status" value="1"/>
</dbReference>
<evidence type="ECO:0000256" key="4">
    <source>
        <dbReference type="RuleBase" id="RU000394"/>
    </source>
</evidence>
<feature type="region of interest" description="Disordered" evidence="5">
    <location>
        <begin position="762"/>
        <end position="878"/>
    </location>
</feature>
<keyword evidence="8" id="KW-1185">Reference proteome</keyword>
<dbReference type="OrthoDB" id="3176171at2759"/>
<dbReference type="CDD" id="cd00106">
    <property type="entry name" value="KISc"/>
    <property type="match status" value="1"/>
</dbReference>
<sequence length="912" mass="102023">MPSIATYLRVRPTKKPTEDLEVTEDEPDVFKVKVAADALTKGQGQGGGQIEYRFKFAKIFPQETTQDDVFETVGRKVCDRFLEGYNCTIFAYGQTGSGKTFTIEGSSKSFNDRGLLPRCLAYIYQHLRDQSAEEPQVEVTYLEIYNDTAYDLLNSASGANARLPKVAVSDRGTSVRVHNLSVHAAPTEDVAQNLVFMGRANRTVAATTMNLTSSRSHSLFTIAIAFKRPNSDTLIKAKLNLVDLAGSERVAKSHAAGQQLKEAKHINLSLHYLEAVIIALQHKHAKRHVPYRNSLLTKLLRDSLGGNCLTAMIATVSATPTNRAETISTCRFAQRVALVDNNARRNEVLDDKTIIKRLRRRVAELQAELTIAQEVAREAKKSGGDEEEEDDGQPVDRSRCAQLMKQYVNGKLRDPLAAVPQARALRYCFEVLRSIVLQQRQDLEQLQQDVEDGMKSKEQLRNLKQKFGVARARMRNMESSLVKPSGYGRSPRKSKSKQHQQRAQVPGSTSSSGGRGGGGGSTRSSQTRRRQDGQQGSRSSQRGGGGASKRSKVKTHIHDTQQPRRRKKKPKKGVNRSRAQKTLILIGRKEQELMYALEDMTDKLEQQRQVVSYCDRYAPHRLLAEKMREKELEEDQAQVAAQLIEIQNGRLELEDALGLTFDDLAAAEEPPTRAKSSVTQSTSSLHASTSMQRSRTFSGVGVDASQQQQQQPNVQVTEEDARLHELRSKEEATRRRLASLKQELMRESTNTTSMASSISTAAISKSASSSSVPLASTRRVEGNTRARPAMREDPRQQHQQHQHQRQDRHHHQQQSTHPQQLQREMTIAPSVDRNHPLIRSAPNSATQSTKERRSDRGGGNGTGTGGSGNSSAYMTSLQKQRDRVQRIRRAIVAAEVIQRAWRRYRARKHARR</sequence>
<dbReference type="Proteomes" id="UP000007799">
    <property type="component" value="Unassembled WGS sequence"/>
</dbReference>
<dbReference type="GeneID" id="16071063"/>
<protein>
    <recommendedName>
        <fullName evidence="4">Kinesin-like protein</fullName>
    </recommendedName>
</protein>
<feature type="compositionally biased region" description="Basic residues" evidence="5">
    <location>
        <begin position="490"/>
        <end position="500"/>
    </location>
</feature>
<dbReference type="Pfam" id="PF00225">
    <property type="entry name" value="Kinesin"/>
    <property type="match status" value="1"/>
</dbReference>
<feature type="compositionally biased region" description="Polar residues" evidence="5">
    <location>
        <begin position="674"/>
        <end position="697"/>
    </location>
</feature>
<dbReference type="InterPro" id="IPR027640">
    <property type="entry name" value="Kinesin-like_fam"/>
</dbReference>
<proteinExistence type="inferred from homology"/>
<dbReference type="GO" id="GO:0008017">
    <property type="term" value="F:microtubule binding"/>
    <property type="evidence" value="ECO:0007669"/>
    <property type="project" value="InterPro"/>
</dbReference>
<evidence type="ECO:0000256" key="2">
    <source>
        <dbReference type="ARBA" id="ARBA00022840"/>
    </source>
</evidence>
<feature type="compositionally biased region" description="Basic residues" evidence="5">
    <location>
        <begin position="798"/>
        <end position="812"/>
    </location>
</feature>
<dbReference type="InterPro" id="IPR019821">
    <property type="entry name" value="Kinesin_motor_CS"/>
</dbReference>
<evidence type="ECO:0000256" key="1">
    <source>
        <dbReference type="ARBA" id="ARBA00022741"/>
    </source>
</evidence>
<feature type="compositionally biased region" description="Basic and acidic residues" evidence="5">
    <location>
        <begin position="778"/>
        <end position="796"/>
    </location>
</feature>
<dbReference type="InterPro" id="IPR027417">
    <property type="entry name" value="P-loop_NTPase"/>
</dbReference>
<name>F2UKH0_SALR5</name>
<feature type="region of interest" description="Disordered" evidence="5">
    <location>
        <begin position="376"/>
        <end position="398"/>
    </location>
</feature>
<dbReference type="GO" id="GO:0005524">
    <property type="term" value="F:ATP binding"/>
    <property type="evidence" value="ECO:0007669"/>
    <property type="project" value="UniProtKB-UniRule"/>
</dbReference>
<dbReference type="SMART" id="SM00129">
    <property type="entry name" value="KISc"/>
    <property type="match status" value="1"/>
</dbReference>
<keyword evidence="3 4" id="KW-0505">Motor protein</keyword>
<dbReference type="SUPFAM" id="SSF52540">
    <property type="entry name" value="P-loop containing nucleoside triphosphate hydrolases"/>
    <property type="match status" value="1"/>
</dbReference>
<dbReference type="InterPro" id="IPR001752">
    <property type="entry name" value="Kinesin_motor_dom"/>
</dbReference>
<dbReference type="GO" id="GO:0005874">
    <property type="term" value="C:microtubule"/>
    <property type="evidence" value="ECO:0007669"/>
    <property type="project" value="UniProtKB-KW"/>
</dbReference>
<evidence type="ECO:0000256" key="5">
    <source>
        <dbReference type="SAM" id="MobiDB-lite"/>
    </source>
</evidence>
<dbReference type="InParanoid" id="F2UKH0"/>
<feature type="domain" description="Kinesin motor" evidence="6">
    <location>
        <begin position="3"/>
        <end position="339"/>
    </location>
</feature>
<dbReference type="GO" id="GO:0003777">
    <property type="term" value="F:microtubule motor activity"/>
    <property type="evidence" value="ECO:0007669"/>
    <property type="project" value="InterPro"/>
</dbReference>
<reference evidence="7" key="1">
    <citation type="submission" date="2009-08" db="EMBL/GenBank/DDBJ databases">
        <title>Annotation of Salpingoeca rosetta.</title>
        <authorList>
            <consortium name="The Broad Institute Genome Sequencing Platform"/>
            <person name="Russ C."/>
            <person name="Cuomo C."/>
            <person name="Burger G."/>
            <person name="Gray M.W."/>
            <person name="Holland P.W.H."/>
            <person name="King N."/>
            <person name="Lang F.B.F."/>
            <person name="Roger A.J."/>
            <person name="Ruiz-Trillo I."/>
            <person name="Young S.K."/>
            <person name="Zeng Q."/>
            <person name="Gargeya S."/>
            <person name="Alvarado L."/>
            <person name="Berlin A."/>
            <person name="Chapman S.B."/>
            <person name="Chen Z."/>
            <person name="Freedman E."/>
            <person name="Gellesch M."/>
            <person name="Goldberg J."/>
            <person name="Griggs A."/>
            <person name="Gujja S."/>
            <person name="Heilman E."/>
            <person name="Heiman D."/>
            <person name="Howarth C."/>
            <person name="Mehta T."/>
            <person name="Neiman D."/>
            <person name="Pearson M."/>
            <person name="Roberts A."/>
            <person name="Saif S."/>
            <person name="Shea T."/>
            <person name="Shenoy N."/>
            <person name="Sisk P."/>
            <person name="Stolte C."/>
            <person name="Sykes S."/>
            <person name="White J."/>
            <person name="Yandava C."/>
            <person name="Haas B."/>
            <person name="Nusbaum C."/>
            <person name="Birren B."/>
        </authorList>
    </citation>
    <scope>NUCLEOTIDE SEQUENCE [LARGE SCALE GENOMIC DNA]</scope>
    <source>
        <strain evidence="7">ATCC 50818</strain>
    </source>
</reference>
<feature type="compositionally biased region" description="Basic and acidic residues" evidence="5">
    <location>
        <begin position="719"/>
        <end position="734"/>
    </location>
</feature>
<feature type="compositionally biased region" description="Low complexity" evidence="5">
    <location>
        <begin position="762"/>
        <end position="777"/>
    </location>
</feature>